<dbReference type="Gene3D" id="1.10.1200.10">
    <property type="entry name" value="ACP-like"/>
    <property type="match status" value="1"/>
</dbReference>
<accession>A0A2W2BM82</accession>
<dbReference type="PROSITE" id="PS50075">
    <property type="entry name" value="CARRIER"/>
    <property type="match status" value="1"/>
</dbReference>
<dbReference type="Pfam" id="PF00550">
    <property type="entry name" value="PP-binding"/>
    <property type="match status" value="1"/>
</dbReference>
<dbReference type="AlphaFoldDB" id="A0A2W2BM82"/>
<name>A0A2W2BM82_9HYPH</name>
<sequence length="85" mass="9148">MTASDHIEDRLLAIVAREGLIDKAKLTPDATLDSLGIASADVIVILMAVEEEFGAYIPVDSSLSDARTVGDFVVALRPHLEKQRS</sequence>
<dbReference type="RefSeq" id="WP_111197717.1">
    <property type="nucleotide sequence ID" value="NZ_QKVK01000003.1"/>
</dbReference>
<dbReference type="SUPFAM" id="SSF47336">
    <property type="entry name" value="ACP-like"/>
    <property type="match status" value="1"/>
</dbReference>
<proteinExistence type="predicted"/>
<protein>
    <submittedName>
        <fullName evidence="2">Phosphopantetheine-binding protein</fullName>
    </submittedName>
</protein>
<comment type="caution">
    <text evidence="2">The sequence shown here is derived from an EMBL/GenBank/DDBJ whole genome shotgun (WGS) entry which is preliminary data.</text>
</comment>
<keyword evidence="3" id="KW-1185">Reference proteome</keyword>
<organism evidence="2 3">
    <name type="scientific">Aestuariivirga litoralis</name>
    <dbReference type="NCBI Taxonomy" id="2650924"/>
    <lineage>
        <taxon>Bacteria</taxon>
        <taxon>Pseudomonadati</taxon>
        <taxon>Pseudomonadota</taxon>
        <taxon>Alphaproteobacteria</taxon>
        <taxon>Hyphomicrobiales</taxon>
        <taxon>Aestuariivirgaceae</taxon>
        <taxon>Aestuariivirga</taxon>
    </lineage>
</organism>
<dbReference type="InterPro" id="IPR036736">
    <property type="entry name" value="ACP-like_sf"/>
</dbReference>
<evidence type="ECO:0000313" key="2">
    <source>
        <dbReference type="EMBL" id="PZF77339.1"/>
    </source>
</evidence>
<evidence type="ECO:0000259" key="1">
    <source>
        <dbReference type="PROSITE" id="PS50075"/>
    </source>
</evidence>
<evidence type="ECO:0000313" key="3">
    <source>
        <dbReference type="Proteomes" id="UP000248795"/>
    </source>
</evidence>
<dbReference type="InterPro" id="IPR009081">
    <property type="entry name" value="PP-bd_ACP"/>
</dbReference>
<dbReference type="EMBL" id="QKVK01000003">
    <property type="protein sequence ID" value="PZF77339.1"/>
    <property type="molecule type" value="Genomic_DNA"/>
</dbReference>
<gene>
    <name evidence="2" type="ORF">DK847_08435</name>
</gene>
<dbReference type="Proteomes" id="UP000248795">
    <property type="component" value="Unassembled WGS sequence"/>
</dbReference>
<reference evidence="3" key="1">
    <citation type="submission" date="2018-06" db="EMBL/GenBank/DDBJ databases">
        <title>Aestuariibacter litoralis strain KCTC 52945T.</title>
        <authorList>
            <person name="Li X."/>
            <person name="Salam N."/>
            <person name="Li J.-L."/>
            <person name="Chen Y.-M."/>
            <person name="Yang Z.-W."/>
            <person name="Zhang L.-Y."/>
            <person name="Han M.-X."/>
            <person name="Xiao M."/>
            <person name="Li W.-J."/>
        </authorList>
    </citation>
    <scope>NUCLEOTIDE SEQUENCE [LARGE SCALE GENOMIC DNA]</scope>
    <source>
        <strain evidence="3">KCTC 52945</strain>
    </source>
</reference>
<feature type="domain" description="Carrier" evidence="1">
    <location>
        <begin position="2"/>
        <end position="80"/>
    </location>
</feature>